<dbReference type="EMBL" id="GG658170">
    <property type="protein sequence ID" value="EEO30674.1"/>
    <property type="molecule type" value="Genomic_DNA"/>
</dbReference>
<name>C3XBU8_OXAFO</name>
<dbReference type="PROSITE" id="PS51257">
    <property type="entry name" value="PROKAR_LIPOPROTEIN"/>
    <property type="match status" value="1"/>
</dbReference>
<dbReference type="RefSeq" id="WP_005882033.1">
    <property type="nucleotide sequence ID" value="NZ_CP019430.1"/>
</dbReference>
<reference evidence="2 3" key="1">
    <citation type="submission" date="2009-02" db="EMBL/GenBank/DDBJ databases">
        <title>The Genome Sequence of Oxalobacter formigenes OXCC13.</title>
        <authorList>
            <consortium name="The Broad Institute Genome Sequencing Platform"/>
            <person name="Ward D."/>
            <person name="Young S.K."/>
            <person name="Kodira C.D."/>
            <person name="Zeng Q."/>
            <person name="Koehrsen M."/>
            <person name="Alvarado L."/>
            <person name="Berlin A."/>
            <person name="Borenstein D."/>
            <person name="Chen Z."/>
            <person name="Engels R."/>
            <person name="Freedman E."/>
            <person name="Gellesch M."/>
            <person name="Goldberg J."/>
            <person name="Griggs A."/>
            <person name="Gujja S."/>
            <person name="Heiman D."/>
            <person name="Hepburn T."/>
            <person name="Howarth C."/>
            <person name="Jen D."/>
            <person name="Larson L."/>
            <person name="Lewis B."/>
            <person name="Mehta T."/>
            <person name="Park D."/>
            <person name="Pearson M."/>
            <person name="Roberts A."/>
            <person name="Saif S."/>
            <person name="Shea T."/>
            <person name="Shenoy N."/>
            <person name="Sisk P."/>
            <person name="Stolte C."/>
            <person name="Sykes S."/>
            <person name="Walk T."/>
            <person name="White J."/>
            <person name="Yandava C."/>
            <person name="Allison M.J."/>
            <person name="Lander E."/>
            <person name="Nusbaum C."/>
            <person name="Galagan J."/>
            <person name="Birren B."/>
        </authorList>
    </citation>
    <scope>NUCLEOTIDE SEQUENCE [LARGE SCALE GENOMIC DNA]</scope>
    <source>
        <strain evidence="2 3">OXCC13</strain>
    </source>
</reference>
<proteinExistence type="predicted"/>
<evidence type="ECO:0000256" key="1">
    <source>
        <dbReference type="SAM" id="SignalP"/>
    </source>
</evidence>
<organism evidence="2 3">
    <name type="scientific">Oxalobacter formigenes OXCC13</name>
    <dbReference type="NCBI Taxonomy" id="556269"/>
    <lineage>
        <taxon>Bacteria</taxon>
        <taxon>Pseudomonadati</taxon>
        <taxon>Pseudomonadota</taxon>
        <taxon>Betaproteobacteria</taxon>
        <taxon>Burkholderiales</taxon>
        <taxon>Oxalobacteraceae</taxon>
        <taxon>Oxalobacter</taxon>
    </lineage>
</organism>
<sequence>MIFRNLTRYKSLLSFFLIASLASILTGCARPNDEDMVEMLSDAYKCKWIKVDDYKKTDSLPGLWTYVAQYEFNLTFADGEAGAIRFMKGLYNTVPGETDWQKVLQNPNARAYIRDNCSPPAQKIMEQIAIQSYMQLADKKNATVKIPLSIPLSGWAETTSGRGGWAMDMRRDKVREIKVWSEPVKRKDLTSKIVTKTKK</sequence>
<feature type="chain" id="PRO_5030167033" description="Lipoprotein" evidence="1">
    <location>
        <begin position="30"/>
        <end position="199"/>
    </location>
</feature>
<keyword evidence="1" id="KW-0732">Signal</keyword>
<dbReference type="AlphaFoldDB" id="C3XBU8"/>
<evidence type="ECO:0000313" key="3">
    <source>
        <dbReference type="Proteomes" id="UP000005089"/>
    </source>
</evidence>
<keyword evidence="3" id="KW-1185">Reference proteome</keyword>
<protein>
    <recommendedName>
        <fullName evidence="4">Lipoprotein</fullName>
    </recommendedName>
</protein>
<dbReference type="OrthoDB" id="9896743at2"/>
<dbReference type="HOGENOM" id="CLU_1371035_0_0_4"/>
<dbReference type="STRING" id="847.BRW83_0390"/>
<gene>
    <name evidence="2" type="ORF">OFBG_01702</name>
</gene>
<dbReference type="Proteomes" id="UP000005089">
    <property type="component" value="Unassembled WGS sequence"/>
</dbReference>
<evidence type="ECO:0000313" key="2">
    <source>
        <dbReference type="EMBL" id="EEO30674.1"/>
    </source>
</evidence>
<accession>C3XBU8</accession>
<dbReference type="GeneID" id="77134298"/>
<feature type="signal peptide" evidence="1">
    <location>
        <begin position="1"/>
        <end position="29"/>
    </location>
</feature>
<evidence type="ECO:0008006" key="4">
    <source>
        <dbReference type="Google" id="ProtNLM"/>
    </source>
</evidence>